<sequence>MGKAKPASSSADTLQSPFDNLSIASWEPPPEYQQTEEGSQGYLAGGNLDSGQPSTASLMAFATEPSTGSVTRPEDDSDQRSTHRGVLFQRKVDSRASFRSHVDQAMVIPTHKEFSFINAVLVNGNIHRRVKAGWSIAEVIKDVQDRQSGISVHQVSSEAFDAAMDIRSARAGQDDTLVLGTQTPSSEWAKPFAAQTVTSMGYCTGKQGSYSPRQPCPPRQGEALLEECWATFEGQPYDKEHVEELLRQRIHAWTDEREQCIGYPPSTPKWSVVSIDSRLFPELASMLEGVRSVSTLVSRRSDHPTPEGAQE</sequence>
<evidence type="ECO:0000256" key="1">
    <source>
        <dbReference type="SAM" id="MobiDB-lite"/>
    </source>
</evidence>
<dbReference type="EMBL" id="JBCAWK010000011">
    <property type="protein sequence ID" value="KAK8846567.1"/>
    <property type="molecule type" value="Genomic_DNA"/>
</dbReference>
<dbReference type="GeneID" id="92182911"/>
<keyword evidence="3" id="KW-1185">Reference proteome</keyword>
<name>A0AAW0YKK6_9TREE</name>
<dbReference type="AlphaFoldDB" id="A0AAW0YKK6"/>
<feature type="region of interest" description="Disordered" evidence="1">
    <location>
        <begin position="63"/>
        <end position="83"/>
    </location>
</feature>
<reference evidence="2 3" key="1">
    <citation type="journal article" date="2024" name="bioRxiv">
        <title>Comparative genomics of Cryptococcus and Kwoniella reveals pathogenesis evolution and contrasting karyotype dynamics via intercentromeric recombination or chromosome fusion.</title>
        <authorList>
            <person name="Coelho M.A."/>
            <person name="David-Palma M."/>
            <person name="Shea T."/>
            <person name="Bowers K."/>
            <person name="McGinley-Smith S."/>
            <person name="Mohammad A.W."/>
            <person name="Gnirke A."/>
            <person name="Yurkov A.M."/>
            <person name="Nowrousian M."/>
            <person name="Sun S."/>
            <person name="Cuomo C.A."/>
            <person name="Heitman J."/>
        </authorList>
    </citation>
    <scope>NUCLEOTIDE SEQUENCE [LARGE SCALE GENOMIC DNA]</scope>
    <source>
        <strain evidence="2 3">CBS 13917</strain>
    </source>
</reference>
<feature type="compositionally biased region" description="Basic and acidic residues" evidence="1">
    <location>
        <begin position="72"/>
        <end position="81"/>
    </location>
</feature>
<feature type="region of interest" description="Disordered" evidence="1">
    <location>
        <begin position="1"/>
        <end position="49"/>
    </location>
</feature>
<comment type="caution">
    <text evidence="2">The sequence shown here is derived from an EMBL/GenBank/DDBJ whole genome shotgun (WGS) entry which is preliminary data.</text>
</comment>
<accession>A0AAW0YKK6</accession>
<dbReference type="KEGG" id="kne:92182911"/>
<dbReference type="RefSeq" id="XP_066800517.1">
    <property type="nucleotide sequence ID" value="XM_066948744.1"/>
</dbReference>
<gene>
    <name evidence="2" type="ORF">IAR55_005653</name>
</gene>
<evidence type="ECO:0000313" key="3">
    <source>
        <dbReference type="Proteomes" id="UP001388673"/>
    </source>
</evidence>
<feature type="compositionally biased region" description="Polar residues" evidence="1">
    <location>
        <begin position="7"/>
        <end position="23"/>
    </location>
</feature>
<evidence type="ECO:0000313" key="2">
    <source>
        <dbReference type="EMBL" id="KAK8846567.1"/>
    </source>
</evidence>
<proteinExistence type="predicted"/>
<dbReference type="Proteomes" id="UP001388673">
    <property type="component" value="Unassembled WGS sequence"/>
</dbReference>
<organism evidence="2 3">
    <name type="scientific">Kwoniella newhampshirensis</name>
    <dbReference type="NCBI Taxonomy" id="1651941"/>
    <lineage>
        <taxon>Eukaryota</taxon>
        <taxon>Fungi</taxon>
        <taxon>Dikarya</taxon>
        <taxon>Basidiomycota</taxon>
        <taxon>Agaricomycotina</taxon>
        <taxon>Tremellomycetes</taxon>
        <taxon>Tremellales</taxon>
        <taxon>Cryptococcaceae</taxon>
        <taxon>Kwoniella</taxon>
    </lineage>
</organism>
<protein>
    <submittedName>
        <fullName evidence="2">Uncharacterized protein</fullName>
    </submittedName>
</protein>